<comment type="caution">
    <text evidence="1">The sequence shown here is derived from an EMBL/GenBank/DDBJ whole genome shotgun (WGS) entry which is preliminary data.</text>
</comment>
<keyword evidence="2" id="KW-1185">Reference proteome</keyword>
<proteinExistence type="predicted"/>
<dbReference type="InterPro" id="IPR012349">
    <property type="entry name" value="Split_barrel_FMN-bd"/>
</dbReference>
<dbReference type="EMBL" id="VMNK01000002">
    <property type="protein sequence ID" value="TVO59352.1"/>
    <property type="molecule type" value="Genomic_DNA"/>
</dbReference>
<reference evidence="1 2" key="1">
    <citation type="submission" date="2019-07" db="EMBL/GenBank/DDBJ databases">
        <title>The pathways for chlorine oxyanion respiration interact through the shared metabolite chlorate.</title>
        <authorList>
            <person name="Barnum T.P."/>
            <person name="Cheng Y."/>
            <person name="Hill K.A."/>
            <person name="Lucas L.N."/>
            <person name="Carlson H.K."/>
            <person name="Coates J.D."/>
        </authorList>
    </citation>
    <scope>NUCLEOTIDE SEQUENCE [LARGE SCALE GENOMIC DNA]</scope>
    <source>
        <strain evidence="1 2">SFB-3</strain>
    </source>
</reference>
<accession>A0A557R2I2</accession>
<dbReference type="PANTHER" id="PTHR42815">
    <property type="entry name" value="FAD-BINDING, PUTATIVE (AFU_ORTHOLOGUE AFUA_6G07600)-RELATED"/>
    <property type="match status" value="1"/>
</dbReference>
<gene>
    <name evidence="1" type="ORF">FHP91_01150</name>
</gene>
<dbReference type="OrthoDB" id="9796486at2"/>
<sequence>MSVFHAGERAIQQRAGFGDAALTVGERFIRGVMPEQHQVFFAQLPFVVVGVLDAQGQARAGLLAGAPGFMNSPDDRHLDIQAGAVVGEGVAERLTPGAQIGLLGIEAHTRRRNRLNGLVADALDGRVSVRVTQSFGNCPKYIYPRRIEWAPIVAGVKRVVSGWDADARRMVAAADTFFIATAHPEAADASAAAHGVDVSHRGGEAGFVCIRDATLSVPDYPGNRFFNTLGNLELNPWAGLLFIDFEARSFLQLAVRARLEWLPPSQTESKGNNRVLHFDVLAAQRTEGVLPLVLAAQ</sequence>
<dbReference type="PANTHER" id="PTHR42815:SF2">
    <property type="entry name" value="FAD-BINDING, PUTATIVE (AFU_ORTHOLOGUE AFUA_6G07600)-RELATED"/>
    <property type="match status" value="1"/>
</dbReference>
<evidence type="ECO:0000313" key="2">
    <source>
        <dbReference type="Proteomes" id="UP000319502"/>
    </source>
</evidence>
<protein>
    <submittedName>
        <fullName evidence="1">Uncharacterized protein</fullName>
    </submittedName>
</protein>
<name>A0A557R2I2_9RHOO</name>
<dbReference type="AlphaFoldDB" id="A0A557R2I2"/>
<dbReference type="Gene3D" id="2.30.110.10">
    <property type="entry name" value="Electron Transport, Fmn-binding Protein, Chain A"/>
    <property type="match status" value="1"/>
</dbReference>
<organism evidence="1 2">
    <name type="scientific">Denitromonas halophila</name>
    <dbReference type="NCBI Taxonomy" id="1629404"/>
    <lineage>
        <taxon>Bacteria</taxon>
        <taxon>Pseudomonadati</taxon>
        <taxon>Pseudomonadota</taxon>
        <taxon>Betaproteobacteria</taxon>
        <taxon>Rhodocyclales</taxon>
        <taxon>Zoogloeaceae</taxon>
        <taxon>Denitromonas</taxon>
    </lineage>
</organism>
<evidence type="ECO:0000313" key="1">
    <source>
        <dbReference type="EMBL" id="TVO59352.1"/>
    </source>
</evidence>
<dbReference type="Proteomes" id="UP000319502">
    <property type="component" value="Unassembled WGS sequence"/>
</dbReference>